<evidence type="ECO:0000313" key="2">
    <source>
        <dbReference type="Proteomes" id="UP000724874"/>
    </source>
</evidence>
<name>A0A9P5TMR6_GYMJU</name>
<sequence>MAFVFTCKTCPDNHPRGPYVRLRSKTGTGTTNLRGDVEQCLKKQGLLDESKQPEDTIPYSEAAHRALIALHCAKNARPFNMVQDEDYIQEVKMLRPGTKIPKPITVQHDLHEMYEKASLLVRNYFLVSF</sequence>
<keyword evidence="2" id="KW-1185">Reference proteome</keyword>
<evidence type="ECO:0000313" key="1">
    <source>
        <dbReference type="EMBL" id="KAF8901915.1"/>
    </source>
</evidence>
<dbReference type="EMBL" id="JADNYJ010000039">
    <property type="protein sequence ID" value="KAF8901915.1"/>
    <property type="molecule type" value="Genomic_DNA"/>
</dbReference>
<dbReference type="OrthoDB" id="2794314at2759"/>
<gene>
    <name evidence="1" type="ORF">CPB84DRAFT_1679392</name>
</gene>
<dbReference type="AlphaFoldDB" id="A0A9P5TMR6"/>
<accession>A0A9P5TMR6</accession>
<reference evidence="1" key="1">
    <citation type="submission" date="2020-11" db="EMBL/GenBank/DDBJ databases">
        <authorList>
            <consortium name="DOE Joint Genome Institute"/>
            <person name="Ahrendt S."/>
            <person name="Riley R."/>
            <person name="Andreopoulos W."/>
            <person name="LaButti K."/>
            <person name="Pangilinan J."/>
            <person name="Ruiz-duenas F.J."/>
            <person name="Barrasa J.M."/>
            <person name="Sanchez-Garcia M."/>
            <person name="Camarero S."/>
            <person name="Miyauchi S."/>
            <person name="Serrano A."/>
            <person name="Linde D."/>
            <person name="Babiker R."/>
            <person name="Drula E."/>
            <person name="Ayuso-Fernandez I."/>
            <person name="Pacheco R."/>
            <person name="Padilla G."/>
            <person name="Ferreira P."/>
            <person name="Barriuso J."/>
            <person name="Kellner H."/>
            <person name="Castanera R."/>
            <person name="Alfaro M."/>
            <person name="Ramirez L."/>
            <person name="Pisabarro A.G."/>
            <person name="Kuo A."/>
            <person name="Tritt A."/>
            <person name="Lipzen A."/>
            <person name="He G."/>
            <person name="Yan M."/>
            <person name="Ng V."/>
            <person name="Cullen D."/>
            <person name="Martin F."/>
            <person name="Rosso M.-N."/>
            <person name="Henrissat B."/>
            <person name="Hibbett D."/>
            <person name="Martinez A.T."/>
            <person name="Grigoriev I.V."/>
        </authorList>
    </citation>
    <scope>NUCLEOTIDE SEQUENCE</scope>
    <source>
        <strain evidence="1">AH 44721</strain>
    </source>
</reference>
<organism evidence="1 2">
    <name type="scientific">Gymnopilus junonius</name>
    <name type="common">Spectacular rustgill mushroom</name>
    <name type="synonym">Gymnopilus spectabilis subsp. junonius</name>
    <dbReference type="NCBI Taxonomy" id="109634"/>
    <lineage>
        <taxon>Eukaryota</taxon>
        <taxon>Fungi</taxon>
        <taxon>Dikarya</taxon>
        <taxon>Basidiomycota</taxon>
        <taxon>Agaricomycotina</taxon>
        <taxon>Agaricomycetes</taxon>
        <taxon>Agaricomycetidae</taxon>
        <taxon>Agaricales</taxon>
        <taxon>Agaricineae</taxon>
        <taxon>Hymenogastraceae</taxon>
        <taxon>Gymnopilus</taxon>
    </lineage>
</organism>
<dbReference type="Proteomes" id="UP000724874">
    <property type="component" value="Unassembled WGS sequence"/>
</dbReference>
<comment type="caution">
    <text evidence="1">The sequence shown here is derived from an EMBL/GenBank/DDBJ whole genome shotgun (WGS) entry which is preliminary data.</text>
</comment>
<protein>
    <submittedName>
        <fullName evidence="1">Uncharacterized protein</fullName>
    </submittedName>
</protein>
<proteinExistence type="predicted"/>